<dbReference type="RefSeq" id="WP_310918179.1">
    <property type="nucleotide sequence ID" value="NZ_JAMQON010000001.1"/>
</dbReference>
<sequence length="215" mass="25370">MSEDSNSERSRAMLAPQDRNYLRGVSEYLDGLSRKAKYNRRVAIIERVTGAVEDFKTTHREMSEKIWSNLIDLEREEERRFKNGMIATIAFFYEYCETKGWDFEYILERGVEEAYCYGTKRDMPRRTVDDVRFEVDASEADVTRDAQSRIEEKIERGDKLTLQEKGIVYEMGGTLLEKFEAAKSDRDRRHSLQKREQEALKRVNKDLEMHGEPDE</sequence>
<gene>
    <name evidence="3" type="ORF">NDI56_04210</name>
</gene>
<name>A0ABU2F8L1_9EURY</name>
<dbReference type="Proteomes" id="UP001259659">
    <property type="component" value="Unassembled WGS sequence"/>
</dbReference>
<keyword evidence="4" id="KW-1185">Reference proteome</keyword>
<reference evidence="3 4" key="1">
    <citation type="submission" date="2022-06" db="EMBL/GenBank/DDBJ databases">
        <title>Haloarcula sp. a new haloarchaeum isolate from saline soil.</title>
        <authorList>
            <person name="Strakova D."/>
            <person name="Galisteo C."/>
            <person name="Sanchez-Porro C."/>
            <person name="Ventosa A."/>
        </authorList>
    </citation>
    <scope>NUCLEOTIDE SEQUENCE [LARGE SCALE GENOMIC DNA]</scope>
    <source>
        <strain evidence="3 4">S1CR25-12</strain>
    </source>
</reference>
<feature type="region of interest" description="Disordered" evidence="1">
    <location>
        <begin position="185"/>
        <end position="215"/>
    </location>
</feature>
<protein>
    <recommendedName>
        <fullName evidence="2">Domain of unknown function domain-containing protein</fullName>
    </recommendedName>
</protein>
<dbReference type="InterPro" id="IPR058415">
    <property type="entry name" value="DUF8102"/>
</dbReference>
<comment type="caution">
    <text evidence="3">The sequence shown here is derived from an EMBL/GenBank/DDBJ whole genome shotgun (WGS) entry which is preliminary data.</text>
</comment>
<dbReference type="EMBL" id="JAMQON010000001">
    <property type="protein sequence ID" value="MDS0258615.1"/>
    <property type="molecule type" value="Genomic_DNA"/>
</dbReference>
<dbReference type="Pfam" id="PF26404">
    <property type="entry name" value="DUF8102"/>
    <property type="match status" value="1"/>
</dbReference>
<evidence type="ECO:0000313" key="4">
    <source>
        <dbReference type="Proteomes" id="UP001259659"/>
    </source>
</evidence>
<evidence type="ECO:0000313" key="3">
    <source>
        <dbReference type="EMBL" id="MDS0258615.1"/>
    </source>
</evidence>
<evidence type="ECO:0000256" key="1">
    <source>
        <dbReference type="SAM" id="MobiDB-lite"/>
    </source>
</evidence>
<evidence type="ECO:0000259" key="2">
    <source>
        <dbReference type="Pfam" id="PF26404"/>
    </source>
</evidence>
<organism evidence="3 4">
    <name type="scientific">Haloarcula saliterrae</name>
    <dbReference type="NCBI Taxonomy" id="2950534"/>
    <lineage>
        <taxon>Archaea</taxon>
        <taxon>Methanobacteriati</taxon>
        <taxon>Methanobacteriota</taxon>
        <taxon>Stenosarchaea group</taxon>
        <taxon>Halobacteria</taxon>
        <taxon>Halobacteriales</taxon>
        <taxon>Haloarculaceae</taxon>
        <taxon>Haloarcula</taxon>
    </lineage>
</organism>
<accession>A0ABU2F8L1</accession>
<proteinExistence type="predicted"/>
<feature type="domain" description="Domain of unknown function" evidence="2">
    <location>
        <begin position="13"/>
        <end position="207"/>
    </location>
</feature>